<dbReference type="OMA" id="RRCATWD"/>
<feature type="compositionally biased region" description="Low complexity" evidence="1">
    <location>
        <begin position="35"/>
        <end position="64"/>
    </location>
</feature>
<reference evidence="3 5" key="2">
    <citation type="submission" date="2019-12" db="EMBL/GenBank/DDBJ databases">
        <title>Chromosome-level assembly of the Caenorhabditis remanei genome.</title>
        <authorList>
            <person name="Teterina A.A."/>
            <person name="Willis J.H."/>
            <person name="Phillips P.C."/>
        </authorList>
    </citation>
    <scope>NUCLEOTIDE SEQUENCE [LARGE SCALE GENOMIC DNA]</scope>
    <source>
        <strain evidence="3 5">PX506</strain>
        <tissue evidence="3">Whole organism</tissue>
    </source>
</reference>
<evidence type="ECO:0000313" key="3">
    <source>
        <dbReference type="EMBL" id="KAF1751230.1"/>
    </source>
</evidence>
<evidence type="ECO:0000313" key="2">
    <source>
        <dbReference type="EMBL" id="EFP11249.1"/>
    </source>
</evidence>
<dbReference type="Proteomes" id="UP000008281">
    <property type="component" value="Unassembled WGS sequence"/>
</dbReference>
<dbReference type="GeneID" id="9824048"/>
<name>E3LUD4_CAERE</name>
<dbReference type="OrthoDB" id="5844895at2759"/>
<evidence type="ECO:0000313" key="4">
    <source>
        <dbReference type="Proteomes" id="UP000008281"/>
    </source>
</evidence>
<proteinExistence type="predicted"/>
<organism evidence="4">
    <name type="scientific">Caenorhabditis remanei</name>
    <name type="common">Caenorhabditis vulgaris</name>
    <dbReference type="NCBI Taxonomy" id="31234"/>
    <lineage>
        <taxon>Eukaryota</taxon>
        <taxon>Metazoa</taxon>
        <taxon>Ecdysozoa</taxon>
        <taxon>Nematoda</taxon>
        <taxon>Chromadorea</taxon>
        <taxon>Rhabditida</taxon>
        <taxon>Rhabditina</taxon>
        <taxon>Rhabditomorpha</taxon>
        <taxon>Rhabditoidea</taxon>
        <taxon>Rhabditidae</taxon>
        <taxon>Peloderinae</taxon>
        <taxon>Caenorhabditis</taxon>
    </lineage>
</organism>
<evidence type="ECO:0000256" key="1">
    <source>
        <dbReference type="SAM" id="MobiDB-lite"/>
    </source>
</evidence>
<dbReference type="Proteomes" id="UP000483820">
    <property type="component" value="Chromosome V"/>
</dbReference>
<dbReference type="AlphaFoldDB" id="E3LUD4"/>
<dbReference type="CTD" id="9824048"/>
<dbReference type="FunCoup" id="E3LUD4">
    <property type="interactions" value="474"/>
</dbReference>
<dbReference type="KEGG" id="crq:GCK72_017784"/>
<reference evidence="2" key="1">
    <citation type="submission" date="2007-07" db="EMBL/GenBank/DDBJ databases">
        <title>PCAP assembly of the Caenorhabditis remanei genome.</title>
        <authorList>
            <consortium name="The Caenorhabditis remanei Sequencing Consortium"/>
            <person name="Wilson R.K."/>
        </authorList>
    </citation>
    <scope>NUCLEOTIDE SEQUENCE [LARGE SCALE GENOMIC DNA]</scope>
    <source>
        <strain evidence="2">PB4641</strain>
    </source>
</reference>
<dbReference type="EMBL" id="WUAV01000005">
    <property type="protein sequence ID" value="KAF1751230.1"/>
    <property type="molecule type" value="Genomic_DNA"/>
</dbReference>
<dbReference type="EMBL" id="DS268415">
    <property type="protein sequence ID" value="EFP11249.1"/>
    <property type="molecule type" value="Genomic_DNA"/>
</dbReference>
<dbReference type="RefSeq" id="XP_003112728.1">
    <property type="nucleotide sequence ID" value="XM_003112680.1"/>
</dbReference>
<accession>E3LUD4</accession>
<protein>
    <submittedName>
        <fullName evidence="2">Uncharacterized protein</fullName>
    </submittedName>
</protein>
<dbReference type="HOGENOM" id="CLU_2456804_0_0_1"/>
<dbReference type="eggNOG" id="ENOG502TIRQ">
    <property type="taxonomic scope" value="Eukaryota"/>
</dbReference>
<keyword evidence="4" id="KW-1185">Reference proteome</keyword>
<sequence length="88" mass="10100">MDCQIGSRRCATWDEIEDAPQIKRLREDKVQENVPQQAIQQPATTQQQQQQSPQQTTQAPAQQPKFYISAPIQGYTVDNQGGCRYLFF</sequence>
<evidence type="ECO:0000313" key="5">
    <source>
        <dbReference type="Proteomes" id="UP000483820"/>
    </source>
</evidence>
<feature type="region of interest" description="Disordered" evidence="1">
    <location>
        <begin position="28"/>
        <end position="65"/>
    </location>
</feature>
<gene>
    <name evidence="2" type="ORF">CRE_31056</name>
    <name evidence="3" type="ORF">GCK72_017784</name>
</gene>